<gene>
    <name evidence="1" type="ORF">SLS63_012121</name>
</gene>
<keyword evidence="2" id="KW-1185">Reference proteome</keyword>
<proteinExistence type="predicted"/>
<evidence type="ECO:0000313" key="1">
    <source>
        <dbReference type="EMBL" id="KAK7713218.1"/>
    </source>
</evidence>
<dbReference type="Proteomes" id="UP001430848">
    <property type="component" value="Unassembled WGS sequence"/>
</dbReference>
<evidence type="ECO:0000313" key="2">
    <source>
        <dbReference type="Proteomes" id="UP001430848"/>
    </source>
</evidence>
<name>A0ABR1NS68_DIAER</name>
<dbReference type="EMBL" id="JAKNSF020000127">
    <property type="protein sequence ID" value="KAK7713218.1"/>
    <property type="molecule type" value="Genomic_DNA"/>
</dbReference>
<comment type="caution">
    <text evidence="1">The sequence shown here is derived from an EMBL/GenBank/DDBJ whole genome shotgun (WGS) entry which is preliminary data.</text>
</comment>
<protein>
    <submittedName>
        <fullName evidence="1">Uncharacterized protein</fullName>
    </submittedName>
</protein>
<reference evidence="1 2" key="1">
    <citation type="submission" date="2024-02" db="EMBL/GenBank/DDBJ databases">
        <title>De novo assembly and annotation of 12 fungi associated with fruit tree decline syndrome in Ontario, Canada.</title>
        <authorList>
            <person name="Sulman M."/>
            <person name="Ellouze W."/>
            <person name="Ilyukhin E."/>
        </authorList>
    </citation>
    <scope>NUCLEOTIDE SEQUENCE [LARGE SCALE GENOMIC DNA]</scope>
    <source>
        <strain evidence="1 2">M169</strain>
    </source>
</reference>
<organism evidence="1 2">
    <name type="scientific">Diaporthe eres</name>
    <name type="common">Phomopsis oblonga</name>
    <dbReference type="NCBI Taxonomy" id="83184"/>
    <lineage>
        <taxon>Eukaryota</taxon>
        <taxon>Fungi</taxon>
        <taxon>Dikarya</taxon>
        <taxon>Ascomycota</taxon>
        <taxon>Pezizomycotina</taxon>
        <taxon>Sordariomycetes</taxon>
        <taxon>Sordariomycetidae</taxon>
        <taxon>Diaporthales</taxon>
        <taxon>Diaporthaceae</taxon>
        <taxon>Diaporthe</taxon>
        <taxon>Diaporthe eres species complex</taxon>
    </lineage>
</organism>
<accession>A0ABR1NS68</accession>
<sequence length="504" mass="57056">MNRNGDTQQLVIIAKPGPDQPYCQLATAFQNCLCLQRILHPCLNTLRAFSDERHRVGILQELAFAAEDQPTYADLMLPADRYYQASEQKDADYRFPYITATLVSSMACCVGQEHTCYRCSLEAPFHTVRNAFRAAHDPLYEDCTHGTTQVGVIDITDLRKLRYCFLEMGVRCVKCGLRSYDPDMKTMIDSYDGDLPEWEMADYTPSDGEPISYRIDFDSNGNLVPMREAQDVEALEMLRQYPLIDLATLASCWPSAAWKLPEQPMLDSNQVSVYLGARGSKSLGELAQNKIIDAVLLGLLDDLKLLDYPMLIRGFPKSFLATCASRADELAASEHQGIIAAILALLLEGATHVDLYPFRQLPLCTIREILCSDRLKDMKILNLSGLFAGCPEEIWPTLDAIPHQPEVVYLLSPPSVDRVAEKAEIKRTVPHYIAGGKCKFWDRAGSERIIMSASISTALMSYASSHRGSNWQGNPQWERTYLNYLRELVRGDTMRLRLWPWMWW</sequence>